<evidence type="ECO:0000256" key="2">
    <source>
        <dbReference type="SAM" id="SignalP"/>
    </source>
</evidence>
<feature type="chain" id="PRO_5015005759" evidence="2">
    <location>
        <begin position="21"/>
        <end position="68"/>
    </location>
</feature>
<name>A0A2M4DRA7_ANODA</name>
<reference evidence="3" key="1">
    <citation type="submission" date="2018-01" db="EMBL/GenBank/DDBJ databases">
        <title>An insight into the sialome of Amazonian anophelines.</title>
        <authorList>
            <person name="Ribeiro J.M."/>
            <person name="Scarpassa V."/>
            <person name="Calvo E."/>
        </authorList>
    </citation>
    <scope>NUCLEOTIDE SEQUENCE</scope>
</reference>
<accession>A0A2M4DRA7</accession>
<protein>
    <submittedName>
        <fullName evidence="3">Putative secreted protein</fullName>
    </submittedName>
</protein>
<evidence type="ECO:0000313" key="3">
    <source>
        <dbReference type="EMBL" id="MBW79678.1"/>
    </source>
</evidence>
<dbReference type="AlphaFoldDB" id="A0A2M4DRA7"/>
<proteinExistence type="predicted"/>
<evidence type="ECO:0000256" key="1">
    <source>
        <dbReference type="SAM" id="MobiDB-lite"/>
    </source>
</evidence>
<dbReference type="EMBL" id="GGFL01015500">
    <property type="protein sequence ID" value="MBW79678.1"/>
    <property type="molecule type" value="Transcribed_RNA"/>
</dbReference>
<feature type="region of interest" description="Disordered" evidence="1">
    <location>
        <begin position="31"/>
        <end position="68"/>
    </location>
</feature>
<sequence>MLFAWPFARIVMIFLATVTAGYNQTNTIDAEQRVDRSNPGPTACRQGSSTLGPVLRPWSRQGPGQTLP</sequence>
<organism evidence="3">
    <name type="scientific">Anopheles darlingi</name>
    <name type="common">Mosquito</name>
    <dbReference type="NCBI Taxonomy" id="43151"/>
    <lineage>
        <taxon>Eukaryota</taxon>
        <taxon>Metazoa</taxon>
        <taxon>Ecdysozoa</taxon>
        <taxon>Arthropoda</taxon>
        <taxon>Hexapoda</taxon>
        <taxon>Insecta</taxon>
        <taxon>Pterygota</taxon>
        <taxon>Neoptera</taxon>
        <taxon>Endopterygota</taxon>
        <taxon>Diptera</taxon>
        <taxon>Nematocera</taxon>
        <taxon>Culicoidea</taxon>
        <taxon>Culicidae</taxon>
        <taxon>Anophelinae</taxon>
        <taxon>Anopheles</taxon>
    </lineage>
</organism>
<keyword evidence="2" id="KW-0732">Signal</keyword>
<feature type="signal peptide" evidence="2">
    <location>
        <begin position="1"/>
        <end position="20"/>
    </location>
</feature>